<dbReference type="InterPro" id="IPR001611">
    <property type="entry name" value="Leu-rich_rpt"/>
</dbReference>
<gene>
    <name evidence="3" type="ORF">EB796_021828</name>
</gene>
<accession>A0A7J7J1Z9</accession>
<dbReference type="InterPro" id="IPR032675">
    <property type="entry name" value="LRR_dom_sf"/>
</dbReference>
<proteinExistence type="predicted"/>
<dbReference type="PANTHER" id="PTHR18849:SF0">
    <property type="entry name" value="CILIA- AND FLAGELLA-ASSOCIATED PROTEIN 410-RELATED"/>
    <property type="match status" value="1"/>
</dbReference>
<dbReference type="GO" id="GO:0097733">
    <property type="term" value="C:photoreceptor cell cilium"/>
    <property type="evidence" value="ECO:0007669"/>
    <property type="project" value="UniProtKB-ARBA"/>
</dbReference>
<sequence length="234" mass="26247">MVKLTEELVLARCRSKELASVRKINYWGTELDDISIMRKLVNVEVVSLSVNDITSLEDFQNCRNLQELYIRKNKISNLNEIYYLKKLPKLRTLWLADNPCATGTLYRMTVLKNLPNLNKLDNAVVETDELNVAIDQGADLVIPEGAEKFAEVQSEDSAENIGKVTTLGDSNELNANLECRPLPEEKVAVPSKSGDATKFRDENILHAVLTLVKELNAESLESVVKACQDQLQTL</sequence>
<dbReference type="FunFam" id="3.80.10.10:FF:000094">
    <property type="entry name" value="protein C21orf2 isoform X1"/>
    <property type="match status" value="1"/>
</dbReference>
<name>A0A7J7J1Z9_BUGNE</name>
<dbReference type="SUPFAM" id="SSF52058">
    <property type="entry name" value="L domain-like"/>
    <property type="match status" value="1"/>
</dbReference>
<dbReference type="OrthoDB" id="1517790at2759"/>
<dbReference type="Proteomes" id="UP000593567">
    <property type="component" value="Unassembled WGS sequence"/>
</dbReference>
<dbReference type="AlphaFoldDB" id="A0A7J7J1Z9"/>
<evidence type="ECO:0000256" key="2">
    <source>
        <dbReference type="ARBA" id="ARBA00022737"/>
    </source>
</evidence>
<evidence type="ECO:0000313" key="3">
    <source>
        <dbReference type="EMBL" id="KAF6019857.1"/>
    </source>
</evidence>
<dbReference type="GO" id="GO:0036064">
    <property type="term" value="C:ciliary basal body"/>
    <property type="evidence" value="ECO:0007669"/>
    <property type="project" value="UniProtKB-ARBA"/>
</dbReference>
<keyword evidence="2" id="KW-0677">Repeat</keyword>
<evidence type="ECO:0000256" key="1">
    <source>
        <dbReference type="ARBA" id="ARBA00022614"/>
    </source>
</evidence>
<evidence type="ECO:0000313" key="4">
    <source>
        <dbReference type="Proteomes" id="UP000593567"/>
    </source>
</evidence>
<keyword evidence="4" id="KW-1185">Reference proteome</keyword>
<dbReference type="PROSITE" id="PS51450">
    <property type="entry name" value="LRR"/>
    <property type="match status" value="1"/>
</dbReference>
<dbReference type="PANTHER" id="PTHR18849">
    <property type="entry name" value="LEUCINE RICH REPEAT PROTEIN"/>
    <property type="match status" value="1"/>
</dbReference>
<organism evidence="3 4">
    <name type="scientific">Bugula neritina</name>
    <name type="common">Brown bryozoan</name>
    <name type="synonym">Sertularia neritina</name>
    <dbReference type="NCBI Taxonomy" id="10212"/>
    <lineage>
        <taxon>Eukaryota</taxon>
        <taxon>Metazoa</taxon>
        <taxon>Spiralia</taxon>
        <taxon>Lophotrochozoa</taxon>
        <taxon>Bryozoa</taxon>
        <taxon>Gymnolaemata</taxon>
        <taxon>Cheilostomatida</taxon>
        <taxon>Flustrina</taxon>
        <taxon>Buguloidea</taxon>
        <taxon>Bugulidae</taxon>
        <taxon>Bugula</taxon>
    </lineage>
</organism>
<dbReference type="EMBL" id="VXIV02003208">
    <property type="protein sequence ID" value="KAF6019857.1"/>
    <property type="molecule type" value="Genomic_DNA"/>
</dbReference>
<protein>
    <submittedName>
        <fullName evidence="3">C21orf2</fullName>
    </submittedName>
</protein>
<keyword evidence="1" id="KW-0433">Leucine-rich repeat</keyword>
<dbReference type="GO" id="GO:0007010">
    <property type="term" value="P:cytoskeleton organization"/>
    <property type="evidence" value="ECO:0007669"/>
    <property type="project" value="TreeGrafter"/>
</dbReference>
<dbReference type="Pfam" id="PF14580">
    <property type="entry name" value="LRR_9"/>
    <property type="match status" value="1"/>
</dbReference>
<comment type="caution">
    <text evidence="3">The sequence shown here is derived from an EMBL/GenBank/DDBJ whole genome shotgun (WGS) entry which is preliminary data.</text>
</comment>
<reference evidence="3" key="1">
    <citation type="submission" date="2020-06" db="EMBL/GenBank/DDBJ databases">
        <title>Draft genome of Bugula neritina, a colonial animal packing powerful symbionts and potential medicines.</title>
        <authorList>
            <person name="Rayko M."/>
        </authorList>
    </citation>
    <scope>NUCLEOTIDE SEQUENCE [LARGE SCALE GENOMIC DNA]</scope>
    <source>
        <strain evidence="3">Kwan_BN1</strain>
    </source>
</reference>
<dbReference type="Gene3D" id="3.80.10.10">
    <property type="entry name" value="Ribonuclease Inhibitor"/>
    <property type="match status" value="1"/>
</dbReference>